<evidence type="ECO:0000313" key="3">
    <source>
        <dbReference type="Proteomes" id="UP000324222"/>
    </source>
</evidence>
<keyword evidence="3" id="KW-1185">Reference proteome</keyword>
<keyword evidence="1" id="KW-0472">Membrane</keyword>
<comment type="caution">
    <text evidence="2">The sequence shown here is derived from an EMBL/GenBank/DDBJ whole genome shotgun (WGS) entry which is preliminary data.</text>
</comment>
<dbReference type="AlphaFoldDB" id="A0A5B7J4X3"/>
<evidence type="ECO:0000256" key="1">
    <source>
        <dbReference type="SAM" id="Phobius"/>
    </source>
</evidence>
<gene>
    <name evidence="2" type="ORF">E2C01_084775</name>
</gene>
<dbReference type="EMBL" id="VSRR010082283">
    <property type="protein sequence ID" value="MPC89815.1"/>
    <property type="molecule type" value="Genomic_DNA"/>
</dbReference>
<proteinExistence type="predicted"/>
<name>A0A5B7J4X3_PORTR</name>
<keyword evidence="1" id="KW-1133">Transmembrane helix</keyword>
<organism evidence="2 3">
    <name type="scientific">Portunus trituberculatus</name>
    <name type="common">Swimming crab</name>
    <name type="synonym">Neptunus trituberculatus</name>
    <dbReference type="NCBI Taxonomy" id="210409"/>
    <lineage>
        <taxon>Eukaryota</taxon>
        <taxon>Metazoa</taxon>
        <taxon>Ecdysozoa</taxon>
        <taxon>Arthropoda</taxon>
        <taxon>Crustacea</taxon>
        <taxon>Multicrustacea</taxon>
        <taxon>Malacostraca</taxon>
        <taxon>Eumalacostraca</taxon>
        <taxon>Eucarida</taxon>
        <taxon>Decapoda</taxon>
        <taxon>Pleocyemata</taxon>
        <taxon>Brachyura</taxon>
        <taxon>Eubrachyura</taxon>
        <taxon>Portunoidea</taxon>
        <taxon>Portunidae</taxon>
        <taxon>Portuninae</taxon>
        <taxon>Portunus</taxon>
    </lineage>
</organism>
<feature type="transmembrane region" description="Helical" evidence="1">
    <location>
        <begin position="12"/>
        <end position="34"/>
    </location>
</feature>
<keyword evidence="1" id="KW-0812">Transmembrane</keyword>
<dbReference type="Proteomes" id="UP000324222">
    <property type="component" value="Unassembled WGS sequence"/>
</dbReference>
<sequence>MIGGLGQVRLPVGLVVPWWVVIDGMAVVVLWLAWVDVVLTLNAAVPFDPPCRHCKPYMKTYKRKVWPALFLLDTATGIQVEVKMSAMDSKLRWKWVGVGVMAGGRVLCVVDMLGVVGGMSDGCGEGRLSARWACCING</sequence>
<accession>A0A5B7J4X3</accession>
<protein>
    <submittedName>
        <fullName evidence="2">Uncharacterized protein</fullName>
    </submittedName>
</protein>
<reference evidence="2 3" key="1">
    <citation type="submission" date="2019-05" db="EMBL/GenBank/DDBJ databases">
        <title>Another draft genome of Portunus trituberculatus and its Hox gene families provides insights of decapod evolution.</title>
        <authorList>
            <person name="Jeong J.-H."/>
            <person name="Song I."/>
            <person name="Kim S."/>
            <person name="Choi T."/>
            <person name="Kim D."/>
            <person name="Ryu S."/>
            <person name="Kim W."/>
        </authorList>
    </citation>
    <scope>NUCLEOTIDE SEQUENCE [LARGE SCALE GENOMIC DNA]</scope>
    <source>
        <tissue evidence="2">Muscle</tissue>
    </source>
</reference>
<evidence type="ECO:0000313" key="2">
    <source>
        <dbReference type="EMBL" id="MPC89815.1"/>
    </source>
</evidence>